<keyword evidence="2" id="KW-1185">Reference proteome</keyword>
<dbReference type="OrthoDB" id="10054765at2759"/>
<evidence type="ECO:0008006" key="3">
    <source>
        <dbReference type="Google" id="ProtNLM"/>
    </source>
</evidence>
<dbReference type="AlphaFoldDB" id="A0A1X6NGU5"/>
<organism evidence="1 2">
    <name type="scientific">Postia placenta MAD-698-R-SB12</name>
    <dbReference type="NCBI Taxonomy" id="670580"/>
    <lineage>
        <taxon>Eukaryota</taxon>
        <taxon>Fungi</taxon>
        <taxon>Dikarya</taxon>
        <taxon>Basidiomycota</taxon>
        <taxon>Agaricomycotina</taxon>
        <taxon>Agaricomycetes</taxon>
        <taxon>Polyporales</taxon>
        <taxon>Adustoporiaceae</taxon>
        <taxon>Rhodonia</taxon>
    </lineage>
</organism>
<evidence type="ECO:0000313" key="2">
    <source>
        <dbReference type="Proteomes" id="UP000194127"/>
    </source>
</evidence>
<sequence length="244" mass="25582">MIVHAVQQGTEHKITYCSGFALSAPGSTDGQSVFVTCAHTLEEIRYSPVLRPSSSPPSSAGTLGPSGSFIVSGTPPFPTFSPVASVLSALHRSDLLLLSTPALAPPVPTLPVSPYPAQPGAAIRAHFVTDKLPVHGKDAEGWQPWLGGTWSKWVRGTVMGYKDLAGREAKPGTYDALSHLLFDPPPTPGSSGGPIIDEESGAVVGVMLGTQMQSSLEGVRGWGVPSEIIFEMFSLPGLKLKKQS</sequence>
<accession>A0A1X6NGU5</accession>
<evidence type="ECO:0000313" key="1">
    <source>
        <dbReference type="EMBL" id="OSX67730.1"/>
    </source>
</evidence>
<dbReference type="GeneID" id="36326729"/>
<dbReference type="SUPFAM" id="SSF50494">
    <property type="entry name" value="Trypsin-like serine proteases"/>
    <property type="match status" value="1"/>
</dbReference>
<gene>
    <name evidence="1" type="ORF">POSPLADRAFT_1064246</name>
</gene>
<dbReference type="InterPro" id="IPR009003">
    <property type="entry name" value="Peptidase_S1_PA"/>
</dbReference>
<dbReference type="Proteomes" id="UP000194127">
    <property type="component" value="Unassembled WGS sequence"/>
</dbReference>
<name>A0A1X6NGU5_9APHY</name>
<dbReference type="STRING" id="670580.A0A1X6NGU5"/>
<reference evidence="1 2" key="1">
    <citation type="submission" date="2017-04" db="EMBL/GenBank/DDBJ databases">
        <title>Genome Sequence of the Model Brown-Rot Fungus Postia placenta SB12.</title>
        <authorList>
            <consortium name="DOE Joint Genome Institute"/>
            <person name="Gaskell J."/>
            <person name="Kersten P."/>
            <person name="Larrondo L.F."/>
            <person name="Canessa P."/>
            <person name="Martinez D."/>
            <person name="Hibbett D."/>
            <person name="Schmoll M."/>
            <person name="Kubicek C.P."/>
            <person name="Martinez A.T."/>
            <person name="Yadav J."/>
            <person name="Master E."/>
            <person name="Magnuson J.K."/>
            <person name="James T."/>
            <person name="Yaver D."/>
            <person name="Berka R."/>
            <person name="Labutti K."/>
            <person name="Lipzen A."/>
            <person name="Aerts A."/>
            <person name="Barry K."/>
            <person name="Henrissat B."/>
            <person name="Blanchette R."/>
            <person name="Grigoriev I."/>
            <person name="Cullen D."/>
        </authorList>
    </citation>
    <scope>NUCLEOTIDE SEQUENCE [LARGE SCALE GENOMIC DNA]</scope>
    <source>
        <strain evidence="1 2">MAD-698-R-SB12</strain>
    </source>
</reference>
<protein>
    <recommendedName>
        <fullName evidence="3">Serine protease</fullName>
    </recommendedName>
</protein>
<dbReference type="EMBL" id="KZ110591">
    <property type="protein sequence ID" value="OSX67730.1"/>
    <property type="molecule type" value="Genomic_DNA"/>
</dbReference>
<proteinExistence type="predicted"/>
<dbReference type="RefSeq" id="XP_024344524.1">
    <property type="nucleotide sequence ID" value="XM_024481779.1"/>
</dbReference>
<dbReference type="Pfam" id="PF13365">
    <property type="entry name" value="Trypsin_2"/>
    <property type="match status" value="1"/>
</dbReference>